<dbReference type="Proteomes" id="UP001501521">
    <property type="component" value="Unassembled WGS sequence"/>
</dbReference>
<evidence type="ECO:0000256" key="3">
    <source>
        <dbReference type="ARBA" id="ARBA00023136"/>
    </source>
</evidence>
<keyword evidence="2 7" id="KW-0732">Signal</keyword>
<keyword evidence="1" id="KW-1003">Cell membrane</keyword>
<feature type="compositionally biased region" description="Polar residues" evidence="6">
    <location>
        <begin position="37"/>
        <end position="48"/>
    </location>
</feature>
<name>A0ABP9EY48_9ACTN</name>
<organism evidence="8 9">
    <name type="scientific">Tessaracoccus lubricantis</name>
    <dbReference type="NCBI Taxonomy" id="545543"/>
    <lineage>
        <taxon>Bacteria</taxon>
        <taxon>Bacillati</taxon>
        <taxon>Actinomycetota</taxon>
        <taxon>Actinomycetes</taxon>
        <taxon>Propionibacteriales</taxon>
        <taxon>Propionibacteriaceae</taxon>
        <taxon>Tessaracoccus</taxon>
    </lineage>
</organism>
<keyword evidence="5" id="KW-0449">Lipoprotein</keyword>
<reference evidence="9" key="1">
    <citation type="journal article" date="2019" name="Int. J. Syst. Evol. Microbiol.">
        <title>The Global Catalogue of Microorganisms (GCM) 10K type strain sequencing project: providing services to taxonomists for standard genome sequencing and annotation.</title>
        <authorList>
            <consortium name="The Broad Institute Genomics Platform"/>
            <consortium name="The Broad Institute Genome Sequencing Center for Infectious Disease"/>
            <person name="Wu L."/>
            <person name="Ma J."/>
        </authorList>
    </citation>
    <scope>NUCLEOTIDE SEQUENCE [LARGE SCALE GENOMIC DNA]</scope>
    <source>
        <strain evidence="9">JCM 19125</strain>
    </source>
</reference>
<dbReference type="InterPro" id="IPR006059">
    <property type="entry name" value="SBP"/>
</dbReference>
<evidence type="ECO:0000313" key="8">
    <source>
        <dbReference type="EMBL" id="GAA4888580.1"/>
    </source>
</evidence>
<dbReference type="PANTHER" id="PTHR43649">
    <property type="entry name" value="ARABINOSE-BINDING PROTEIN-RELATED"/>
    <property type="match status" value="1"/>
</dbReference>
<proteinExistence type="predicted"/>
<evidence type="ECO:0000256" key="7">
    <source>
        <dbReference type="SAM" id="SignalP"/>
    </source>
</evidence>
<dbReference type="PROSITE" id="PS51257">
    <property type="entry name" value="PROKAR_LIPOPROTEIN"/>
    <property type="match status" value="1"/>
</dbReference>
<evidence type="ECO:0000256" key="5">
    <source>
        <dbReference type="ARBA" id="ARBA00023288"/>
    </source>
</evidence>
<evidence type="ECO:0000313" key="9">
    <source>
        <dbReference type="Proteomes" id="UP001501521"/>
    </source>
</evidence>
<keyword evidence="3" id="KW-0472">Membrane</keyword>
<feature type="signal peptide" evidence="7">
    <location>
        <begin position="1"/>
        <end position="28"/>
    </location>
</feature>
<gene>
    <name evidence="8" type="ORF">GCM10025789_01070</name>
</gene>
<dbReference type="RefSeq" id="WP_345577393.1">
    <property type="nucleotide sequence ID" value="NZ_BAABLV010000002.1"/>
</dbReference>
<evidence type="ECO:0000256" key="2">
    <source>
        <dbReference type="ARBA" id="ARBA00022729"/>
    </source>
</evidence>
<accession>A0ABP9EY48</accession>
<dbReference type="Gene3D" id="3.40.190.10">
    <property type="entry name" value="Periplasmic binding protein-like II"/>
    <property type="match status" value="1"/>
</dbReference>
<feature type="chain" id="PRO_5047361960" evidence="7">
    <location>
        <begin position="29"/>
        <end position="441"/>
    </location>
</feature>
<feature type="region of interest" description="Disordered" evidence="6">
    <location>
        <begin position="28"/>
        <end position="58"/>
    </location>
</feature>
<dbReference type="CDD" id="cd13585">
    <property type="entry name" value="PBP2_TMBP_like"/>
    <property type="match status" value="1"/>
</dbReference>
<dbReference type="EMBL" id="BAABLV010000002">
    <property type="protein sequence ID" value="GAA4888580.1"/>
    <property type="molecule type" value="Genomic_DNA"/>
</dbReference>
<dbReference type="SUPFAM" id="SSF53850">
    <property type="entry name" value="Periplasmic binding protein-like II"/>
    <property type="match status" value="1"/>
</dbReference>
<evidence type="ECO:0000256" key="1">
    <source>
        <dbReference type="ARBA" id="ARBA00022475"/>
    </source>
</evidence>
<keyword evidence="9" id="KW-1185">Reference proteome</keyword>
<evidence type="ECO:0000256" key="6">
    <source>
        <dbReference type="SAM" id="MobiDB-lite"/>
    </source>
</evidence>
<dbReference type="InterPro" id="IPR050490">
    <property type="entry name" value="Bact_solute-bd_prot1"/>
</dbReference>
<protein>
    <submittedName>
        <fullName evidence="8">Sugar ABC transporter substrate-binding protein</fullName>
    </submittedName>
</protein>
<dbReference type="PANTHER" id="PTHR43649:SF33">
    <property type="entry name" value="POLYGALACTURONAN_RHAMNOGALACTURONAN-BINDING PROTEIN YTCQ"/>
    <property type="match status" value="1"/>
</dbReference>
<dbReference type="Pfam" id="PF01547">
    <property type="entry name" value="SBP_bac_1"/>
    <property type="match status" value="1"/>
</dbReference>
<keyword evidence="4" id="KW-0564">Palmitate</keyword>
<comment type="caution">
    <text evidence="8">The sequence shown here is derived from an EMBL/GenBank/DDBJ whole genome shotgun (WGS) entry which is preliminary data.</text>
</comment>
<sequence length="441" mass="46569">MTSLARTLALPGLLITALALGACTQGSATNPNPPAAQESSPASGSADPSESAGATEPAAEQVSVHYMNFSANGGHEADLQAIADAFTAENPDIALTLETVPYADYFTKLQTAVAAGTAGDAFELNYENFVTYREAGALAPLDGVDASLYKPSLLEAFQHEGSQYGLPESFSNVVLFYNADLFEAAGVEPPTSEWTWADEKAAAEKLTDKEAGVWGDYQPVSFHEFYKALAQAGGTFLSEDGTQATFNSPEGIKAAQWLTEKMGTTMPTAADGVGTPDYDSNLFKTGKLAMWHTGIWMFDGMADAPFSWDIAVEPGDTTNASAMFTNAAVVNANSANAEAAQKWITFLTSSEAMVQQRLDTAWELPPVADEALLSDYLTKGKPANRQAVLDSLDKTVLPPVIEAQQEMQDIVGEELSAAADGSKTVEAALTDAESRVNALLG</sequence>
<evidence type="ECO:0000256" key="4">
    <source>
        <dbReference type="ARBA" id="ARBA00023139"/>
    </source>
</evidence>